<name>A0A1Z4JD46_LEPBY</name>
<feature type="domain" description="SH3b" evidence="1">
    <location>
        <begin position="32"/>
        <end position="100"/>
    </location>
</feature>
<reference evidence="2 3" key="1">
    <citation type="submission" date="2017-06" db="EMBL/GenBank/DDBJ databases">
        <title>Genome sequencing of cyanobaciteial culture collection at National Institute for Environmental Studies (NIES).</title>
        <authorList>
            <person name="Hirose Y."/>
            <person name="Shimura Y."/>
            <person name="Fujisawa T."/>
            <person name="Nakamura Y."/>
            <person name="Kawachi M."/>
        </authorList>
    </citation>
    <scope>NUCLEOTIDE SEQUENCE [LARGE SCALE GENOMIC DNA]</scope>
    <source>
        <strain evidence="2 3">NIES-2135</strain>
    </source>
</reference>
<organism evidence="2 3">
    <name type="scientific">Leptolyngbya boryana NIES-2135</name>
    <dbReference type="NCBI Taxonomy" id="1973484"/>
    <lineage>
        <taxon>Bacteria</taxon>
        <taxon>Bacillati</taxon>
        <taxon>Cyanobacteriota</taxon>
        <taxon>Cyanophyceae</taxon>
        <taxon>Leptolyngbyales</taxon>
        <taxon>Leptolyngbyaceae</taxon>
        <taxon>Leptolyngbya group</taxon>
        <taxon>Leptolyngbya</taxon>
    </lineage>
</organism>
<proteinExistence type="predicted"/>
<evidence type="ECO:0000313" key="2">
    <source>
        <dbReference type="EMBL" id="BAY54679.1"/>
    </source>
</evidence>
<dbReference type="EMBL" id="AP018203">
    <property type="protein sequence ID" value="BAY54679.1"/>
    <property type="molecule type" value="Genomic_DNA"/>
</dbReference>
<dbReference type="Gene3D" id="2.30.30.40">
    <property type="entry name" value="SH3 Domains"/>
    <property type="match status" value="2"/>
</dbReference>
<dbReference type="SMART" id="SM00287">
    <property type="entry name" value="SH3b"/>
    <property type="match status" value="2"/>
</dbReference>
<gene>
    <name evidence="2" type="ORF">NIES2135_14970</name>
</gene>
<feature type="domain" description="SH3b" evidence="1">
    <location>
        <begin position="104"/>
        <end position="175"/>
    </location>
</feature>
<sequence>MMKPVAKLSSVSKLLGLISFGTLLMTSLPAMARPGIVTTHANVRSGASLNAPVRELLAPNGTVEVLNIVQGKDGWKWYYVRSEIEGTEEGWVRSDLIRFTPSNWRHAVLRGDRENRINVRSAPSISSSIAHYGIGGDVIEIDDRSMTREGNYFWYRVTFPNQVSGWVRGDLFIRIE</sequence>
<protein>
    <recommendedName>
        <fullName evidence="1">SH3b domain-containing protein</fullName>
    </recommendedName>
</protein>
<dbReference type="InterPro" id="IPR003646">
    <property type="entry name" value="SH3-like_bac-type"/>
</dbReference>
<dbReference type="Proteomes" id="UP000217895">
    <property type="component" value="Chromosome"/>
</dbReference>
<keyword evidence="3" id="KW-1185">Reference proteome</keyword>
<dbReference type="AlphaFoldDB" id="A0A1Z4JD46"/>
<evidence type="ECO:0000313" key="3">
    <source>
        <dbReference type="Proteomes" id="UP000217895"/>
    </source>
</evidence>
<evidence type="ECO:0000259" key="1">
    <source>
        <dbReference type="SMART" id="SM00287"/>
    </source>
</evidence>
<accession>A0A1Z4JD46</accession>
<dbReference type="Pfam" id="PF08239">
    <property type="entry name" value="SH3_3"/>
    <property type="match status" value="2"/>
</dbReference>